<dbReference type="Gene3D" id="3.40.50.1000">
    <property type="entry name" value="HAD superfamily/HAD-like"/>
    <property type="match status" value="1"/>
</dbReference>
<dbReference type="SUPFAM" id="SSF56784">
    <property type="entry name" value="HAD-like"/>
    <property type="match status" value="1"/>
</dbReference>
<dbReference type="InterPro" id="IPR023214">
    <property type="entry name" value="HAD_sf"/>
</dbReference>
<proteinExistence type="predicted"/>
<dbReference type="GO" id="GO:0016791">
    <property type="term" value="F:phosphatase activity"/>
    <property type="evidence" value="ECO:0007669"/>
    <property type="project" value="TreeGrafter"/>
</dbReference>
<dbReference type="RefSeq" id="WP_074749990.1">
    <property type="nucleotide sequence ID" value="NZ_CAXVJC010000003.1"/>
</dbReference>
<organism evidence="1 2">
    <name type="scientific">Lactococcus garvieae</name>
    <dbReference type="NCBI Taxonomy" id="1363"/>
    <lineage>
        <taxon>Bacteria</taxon>
        <taxon>Bacillati</taxon>
        <taxon>Bacillota</taxon>
        <taxon>Bacilli</taxon>
        <taxon>Lactobacillales</taxon>
        <taxon>Streptococcaceae</taxon>
        <taxon>Lactococcus</taxon>
    </lineage>
</organism>
<sequence length="254" mass="28763">MKFKKESYDALVFDLDGTIVFNGYEIEANILEKLRQLDEKVKIIFASARPVRDMLPLLEDFSDNDLIGGNGSIVRMKQGIFPTQTITPDSVEKIVTFIQLRGLEYVIDYDWNYSAKVSAQTNILNKLDTAHKAQNVDLSYEDVIKIIIFGVTPKFYQEFNTDEELAVLYHSDVQELVITAKNINKYQVLSEVMGQTNYIGFGNDKNDVKLLQHAKLAISVGDNPEVLQVSHEHLPAESEKIAAFLEKLILDSRG</sequence>
<dbReference type="PANTHER" id="PTHR10000">
    <property type="entry name" value="PHOSPHOSERINE PHOSPHATASE"/>
    <property type="match status" value="1"/>
</dbReference>
<accession>A0A1I4ETR6</accession>
<dbReference type="Pfam" id="PF08282">
    <property type="entry name" value="Hydrolase_3"/>
    <property type="match status" value="1"/>
</dbReference>
<dbReference type="NCBIfam" id="TIGR01484">
    <property type="entry name" value="HAD-SF-IIB"/>
    <property type="match status" value="1"/>
</dbReference>
<evidence type="ECO:0008006" key="3">
    <source>
        <dbReference type="Google" id="ProtNLM"/>
    </source>
</evidence>
<name>A0A1I4ETR6_9LACT</name>
<protein>
    <recommendedName>
        <fullName evidence="3">Hydrolase</fullName>
    </recommendedName>
</protein>
<dbReference type="InterPro" id="IPR006379">
    <property type="entry name" value="HAD-SF_hydro_IIB"/>
</dbReference>
<dbReference type="InterPro" id="IPR036412">
    <property type="entry name" value="HAD-like_sf"/>
</dbReference>
<dbReference type="AlphaFoldDB" id="A0A1I4ETR6"/>
<dbReference type="Proteomes" id="UP000181969">
    <property type="component" value="Unassembled WGS sequence"/>
</dbReference>
<dbReference type="GO" id="GO:0005829">
    <property type="term" value="C:cytosol"/>
    <property type="evidence" value="ECO:0007669"/>
    <property type="project" value="TreeGrafter"/>
</dbReference>
<evidence type="ECO:0000313" key="1">
    <source>
        <dbReference type="EMBL" id="SFL09102.1"/>
    </source>
</evidence>
<dbReference type="PANTHER" id="PTHR10000:SF53">
    <property type="entry name" value="5-AMINO-6-(5-PHOSPHO-D-RIBITYLAMINO)URACIL PHOSPHATASE YBJI-RELATED"/>
    <property type="match status" value="1"/>
</dbReference>
<dbReference type="Gene3D" id="3.30.1240.10">
    <property type="match status" value="1"/>
</dbReference>
<dbReference type="GO" id="GO:0000287">
    <property type="term" value="F:magnesium ion binding"/>
    <property type="evidence" value="ECO:0007669"/>
    <property type="project" value="TreeGrafter"/>
</dbReference>
<evidence type="ECO:0000313" key="2">
    <source>
        <dbReference type="Proteomes" id="UP000181969"/>
    </source>
</evidence>
<dbReference type="OrthoDB" id="1650327at2"/>
<gene>
    <name evidence="1" type="ORF">SAMN05216438_101194</name>
</gene>
<reference evidence="1 2" key="1">
    <citation type="submission" date="2016-10" db="EMBL/GenBank/DDBJ databases">
        <authorList>
            <person name="de Groot N.N."/>
        </authorList>
    </citation>
    <scope>NUCLEOTIDE SEQUENCE [LARGE SCALE GENOMIC DNA]</scope>
    <source>
        <strain evidence="1 2">M79</strain>
    </source>
</reference>
<dbReference type="EMBL" id="FOTJ01000001">
    <property type="protein sequence ID" value="SFL09102.1"/>
    <property type="molecule type" value="Genomic_DNA"/>
</dbReference>